<keyword evidence="4" id="KW-1185">Reference proteome</keyword>
<dbReference type="PANTHER" id="PTHR43818:SF12">
    <property type="entry name" value="NADH-DEPENDENT DEHYDROGENASE-RELATED"/>
    <property type="match status" value="1"/>
</dbReference>
<dbReference type="RefSeq" id="WP_035068716.1">
    <property type="nucleotide sequence ID" value="NZ_JMIH01000004.1"/>
</dbReference>
<dbReference type="SUPFAM" id="SSF51735">
    <property type="entry name" value="NAD(P)-binding Rossmann-fold domains"/>
    <property type="match status" value="1"/>
</dbReference>
<dbReference type="Pfam" id="PF22725">
    <property type="entry name" value="GFO_IDH_MocA_C3"/>
    <property type="match status" value="1"/>
</dbReference>
<feature type="domain" description="Gfo/Idh/MocA-like oxidoreductase N-terminal" evidence="1">
    <location>
        <begin position="35"/>
        <end position="157"/>
    </location>
</feature>
<keyword evidence="3" id="KW-0456">Lyase</keyword>
<dbReference type="PANTHER" id="PTHR43818">
    <property type="entry name" value="BCDNA.GH03377"/>
    <property type="match status" value="1"/>
</dbReference>
<name>A0A074L5M0_9BACT</name>
<reference evidence="3 4" key="1">
    <citation type="submission" date="2014-04" db="EMBL/GenBank/DDBJ databases">
        <title>Characterization and application of a salt tolerant electro-active bacterium.</title>
        <authorList>
            <person name="Yang L."/>
            <person name="Wei S."/>
            <person name="Tay Q.X.M."/>
        </authorList>
    </citation>
    <scope>NUCLEOTIDE SEQUENCE [LARGE SCALE GENOMIC DNA]</scope>
    <source>
        <strain evidence="3 4">LY1</strain>
    </source>
</reference>
<protein>
    <submittedName>
        <fullName evidence="3">Hyaluronate lyase</fullName>
    </submittedName>
</protein>
<dbReference type="GO" id="GO:0000166">
    <property type="term" value="F:nucleotide binding"/>
    <property type="evidence" value="ECO:0007669"/>
    <property type="project" value="InterPro"/>
</dbReference>
<dbReference type="AlphaFoldDB" id="A0A074L5M0"/>
<dbReference type="InterPro" id="IPR000683">
    <property type="entry name" value="Gfo/Idh/MocA-like_OxRdtase_N"/>
</dbReference>
<dbReference type="Pfam" id="PF01408">
    <property type="entry name" value="GFO_IDH_MocA"/>
    <property type="match status" value="1"/>
</dbReference>
<comment type="caution">
    <text evidence="3">The sequence shown here is derived from an EMBL/GenBank/DDBJ whole genome shotgun (WGS) entry which is preliminary data.</text>
</comment>
<evidence type="ECO:0000259" key="1">
    <source>
        <dbReference type="Pfam" id="PF01408"/>
    </source>
</evidence>
<evidence type="ECO:0000313" key="3">
    <source>
        <dbReference type="EMBL" id="KEO75785.1"/>
    </source>
</evidence>
<dbReference type="Proteomes" id="UP000027821">
    <property type="component" value="Unassembled WGS sequence"/>
</dbReference>
<evidence type="ECO:0000259" key="2">
    <source>
        <dbReference type="Pfam" id="PF22725"/>
    </source>
</evidence>
<dbReference type="eggNOG" id="COG0673">
    <property type="taxonomic scope" value="Bacteria"/>
</dbReference>
<evidence type="ECO:0000313" key="4">
    <source>
        <dbReference type="Proteomes" id="UP000027821"/>
    </source>
</evidence>
<gene>
    <name evidence="3" type="ORF">EL17_22430</name>
</gene>
<dbReference type="Gene3D" id="3.30.360.10">
    <property type="entry name" value="Dihydrodipicolinate Reductase, domain 2"/>
    <property type="match status" value="1"/>
</dbReference>
<proteinExistence type="predicted"/>
<dbReference type="InterPro" id="IPR050463">
    <property type="entry name" value="Gfo/Idh/MocA_oxidrdct_glycsds"/>
</dbReference>
<dbReference type="InterPro" id="IPR055170">
    <property type="entry name" value="GFO_IDH_MocA-like_dom"/>
</dbReference>
<dbReference type="InterPro" id="IPR036291">
    <property type="entry name" value="NAD(P)-bd_dom_sf"/>
</dbReference>
<accession>A0A074L5M0</accession>
<dbReference type="Gene3D" id="3.40.50.720">
    <property type="entry name" value="NAD(P)-binding Rossmann-like Domain"/>
    <property type="match status" value="1"/>
</dbReference>
<dbReference type="EMBL" id="JMIH01000004">
    <property type="protein sequence ID" value="KEO75785.1"/>
    <property type="molecule type" value="Genomic_DNA"/>
</dbReference>
<dbReference type="SUPFAM" id="SSF55347">
    <property type="entry name" value="Glyceraldehyde-3-phosphate dehydrogenase-like, C-terminal domain"/>
    <property type="match status" value="1"/>
</dbReference>
<feature type="domain" description="GFO/IDH/MocA-like oxidoreductase" evidence="2">
    <location>
        <begin position="167"/>
        <end position="297"/>
    </location>
</feature>
<organism evidence="3 4">
    <name type="scientific">Anditalea andensis</name>
    <dbReference type="NCBI Taxonomy" id="1048983"/>
    <lineage>
        <taxon>Bacteria</taxon>
        <taxon>Pseudomonadati</taxon>
        <taxon>Bacteroidota</taxon>
        <taxon>Cytophagia</taxon>
        <taxon>Cytophagales</taxon>
        <taxon>Cytophagaceae</taxon>
        <taxon>Anditalea</taxon>
    </lineage>
</organism>
<sequence>MKRRDFIKTGSALAGTALSLPITGFGSLFGDRIYKVGILGYGDRGSGLHNILNQLPGKFEVSSVCDVLDFRLDKAKKKWAGKKIKYFSDYHKMLEEKDLDIVVVATPLNGHFEQGKATIEAGKHLYIEKTMTFTADQAMQLAGIAKKHPKQVIQVGHQYRYSPLYFKVKEMINSGYLGKVTQVDARWDRNHNWRRAVHAPELERMINWRMYREYSGGLAAELLSHQMDFIHWAFDCVPSSVYGTGGIDHFNDGRETYDNIQVSLRYADQGMIGSFGATCSNKHEGYHFKIKGTKGMVSLLMDEGIFYPEEEIRTELQQIDGVSGATKLVWANDSGGIKILDQKTKDGSIYAMEDFYRCLQENSLPHSNVYNGGRTAIAVALANKSLQDNSIENWQEKYSL</sequence>
<dbReference type="GO" id="GO:0016829">
    <property type="term" value="F:lyase activity"/>
    <property type="evidence" value="ECO:0007669"/>
    <property type="project" value="UniProtKB-KW"/>
</dbReference>
<dbReference type="STRING" id="1048983.EL17_22430"/>
<dbReference type="OrthoDB" id="9763611at2"/>